<accession>A0A7N5P5H9</accession>
<reference evidence="2" key="3">
    <citation type="submission" date="2025-09" db="UniProtKB">
        <authorList>
            <consortium name="Ensembl"/>
        </authorList>
    </citation>
    <scope>IDENTIFICATION</scope>
</reference>
<organism evidence="2 3">
    <name type="scientific">Ailuropoda melanoleuca</name>
    <name type="common">Giant panda</name>
    <dbReference type="NCBI Taxonomy" id="9646"/>
    <lineage>
        <taxon>Eukaryota</taxon>
        <taxon>Metazoa</taxon>
        <taxon>Chordata</taxon>
        <taxon>Craniata</taxon>
        <taxon>Vertebrata</taxon>
        <taxon>Euteleostomi</taxon>
        <taxon>Mammalia</taxon>
        <taxon>Eutheria</taxon>
        <taxon>Laurasiatheria</taxon>
        <taxon>Carnivora</taxon>
        <taxon>Caniformia</taxon>
        <taxon>Ursidae</taxon>
        <taxon>Ailuropoda</taxon>
    </lineage>
</organism>
<reference evidence="2" key="2">
    <citation type="submission" date="2025-08" db="UniProtKB">
        <authorList>
            <consortium name="Ensembl"/>
        </authorList>
    </citation>
    <scope>IDENTIFICATION</scope>
</reference>
<sequence length="73" mass="8595">VEWGLGPIKGTYRKISESRVFQVFQIVLVSQGLFETIQQYFLCILLRICITTIFGYIVQLWAEYFILQVLFVD</sequence>
<feature type="transmembrane region" description="Helical" evidence="1">
    <location>
        <begin position="40"/>
        <end position="62"/>
    </location>
</feature>
<protein>
    <submittedName>
        <fullName evidence="2">Uncharacterized protein</fullName>
    </submittedName>
</protein>
<keyword evidence="1" id="KW-0472">Membrane</keyword>
<dbReference type="AlphaFoldDB" id="A0A7N5P5H9"/>
<keyword evidence="1" id="KW-0812">Transmembrane</keyword>
<keyword evidence="1" id="KW-1133">Transmembrane helix</keyword>
<evidence type="ECO:0000313" key="2">
    <source>
        <dbReference type="Ensembl" id="ENSAMEP00000034666.1"/>
    </source>
</evidence>
<keyword evidence="3" id="KW-1185">Reference proteome</keyword>
<proteinExistence type="predicted"/>
<evidence type="ECO:0000313" key="3">
    <source>
        <dbReference type="Proteomes" id="UP000008912"/>
    </source>
</evidence>
<name>A0A7N5P5H9_AILME</name>
<evidence type="ECO:0000256" key="1">
    <source>
        <dbReference type="SAM" id="Phobius"/>
    </source>
</evidence>
<dbReference type="Proteomes" id="UP000008912">
    <property type="component" value="Unassembled WGS sequence"/>
</dbReference>
<dbReference type="Ensembl" id="ENSAMET00000027517.1">
    <property type="protein sequence ID" value="ENSAMEP00000034666.1"/>
    <property type="gene ID" value="ENSAMEG00000027174.1"/>
</dbReference>
<dbReference type="InParanoid" id="A0A7N5P5H9"/>
<reference evidence="2 3" key="1">
    <citation type="journal article" date="2010" name="Nature">
        <title>The sequence and de novo assembly of the giant panda genome.</title>
        <authorList>
            <person name="Li R."/>
            <person name="Fan W."/>
            <person name="Tian G."/>
            <person name="Zhu H."/>
            <person name="He L."/>
            <person name="Cai J."/>
            <person name="Huang Q."/>
            <person name="Cai Q."/>
            <person name="Li B."/>
            <person name="Bai Y."/>
            <person name="Zhang Z."/>
            <person name="Zhang Y."/>
            <person name="Wang W."/>
            <person name="Li J."/>
            <person name="Wei F."/>
            <person name="Li H."/>
            <person name="Jian M."/>
            <person name="Li J."/>
            <person name="Zhang Z."/>
            <person name="Nielsen R."/>
            <person name="Li D."/>
            <person name="Gu W."/>
            <person name="Yang Z."/>
            <person name="Xuan Z."/>
            <person name="Ryder O.A."/>
            <person name="Leung F.C."/>
            <person name="Zhou Y."/>
            <person name="Cao J."/>
            <person name="Sun X."/>
            <person name="Fu Y."/>
            <person name="Fang X."/>
            <person name="Guo X."/>
            <person name="Wang B."/>
            <person name="Hou R."/>
            <person name="Shen F."/>
            <person name="Mu B."/>
            <person name="Ni P."/>
            <person name="Lin R."/>
            <person name="Qian W."/>
            <person name="Wang G."/>
            <person name="Yu C."/>
            <person name="Nie W."/>
            <person name="Wang J."/>
            <person name="Wu Z."/>
            <person name="Liang H."/>
            <person name="Min J."/>
            <person name="Wu Q."/>
            <person name="Cheng S."/>
            <person name="Ruan J."/>
            <person name="Wang M."/>
            <person name="Shi Z."/>
            <person name="Wen M."/>
            <person name="Liu B."/>
            <person name="Ren X."/>
            <person name="Zheng H."/>
            <person name="Dong D."/>
            <person name="Cook K."/>
            <person name="Shan G."/>
            <person name="Zhang H."/>
            <person name="Kosiol C."/>
            <person name="Xie X."/>
            <person name="Lu Z."/>
            <person name="Zheng H."/>
            <person name="Li Y."/>
            <person name="Steiner C.C."/>
            <person name="Lam T.T."/>
            <person name="Lin S."/>
            <person name="Zhang Q."/>
            <person name="Li G."/>
            <person name="Tian J."/>
            <person name="Gong T."/>
            <person name="Liu H."/>
            <person name="Zhang D."/>
            <person name="Fang L."/>
            <person name="Ye C."/>
            <person name="Zhang J."/>
            <person name="Hu W."/>
            <person name="Xu A."/>
            <person name="Ren Y."/>
            <person name="Zhang G."/>
            <person name="Bruford M.W."/>
            <person name="Li Q."/>
            <person name="Ma L."/>
            <person name="Guo Y."/>
            <person name="An N."/>
            <person name="Hu Y."/>
            <person name="Zheng Y."/>
            <person name="Shi Y."/>
            <person name="Li Z."/>
            <person name="Liu Q."/>
            <person name="Chen Y."/>
            <person name="Zhao J."/>
            <person name="Qu N."/>
            <person name="Zhao S."/>
            <person name="Tian F."/>
            <person name="Wang X."/>
            <person name="Wang H."/>
            <person name="Xu L."/>
            <person name="Liu X."/>
            <person name="Vinar T."/>
            <person name="Wang Y."/>
            <person name="Lam T.W."/>
            <person name="Yiu S.M."/>
            <person name="Liu S."/>
            <person name="Zhang H."/>
            <person name="Li D."/>
            <person name="Huang Y."/>
            <person name="Wang X."/>
            <person name="Yang G."/>
            <person name="Jiang Z."/>
            <person name="Wang J."/>
            <person name="Qin N."/>
            <person name="Li L."/>
            <person name="Li J."/>
            <person name="Bolund L."/>
            <person name="Kristiansen K."/>
            <person name="Wong G.K."/>
            <person name="Olson M."/>
            <person name="Zhang X."/>
            <person name="Li S."/>
            <person name="Yang H."/>
            <person name="Wang J."/>
            <person name="Wang J."/>
        </authorList>
    </citation>
    <scope>NUCLEOTIDE SEQUENCE [LARGE SCALE GENOMIC DNA]</scope>
</reference>